<proteinExistence type="predicted"/>
<dbReference type="SUPFAM" id="SSF143422">
    <property type="entry name" value="Transposase IS200-like"/>
    <property type="match status" value="1"/>
</dbReference>
<name>A0AAF0CRC1_9BACT</name>
<organism evidence="2 3">
    <name type="scientific">Synoicihabitans lomoniglobus</name>
    <dbReference type="NCBI Taxonomy" id="2909285"/>
    <lineage>
        <taxon>Bacteria</taxon>
        <taxon>Pseudomonadati</taxon>
        <taxon>Verrucomicrobiota</taxon>
        <taxon>Opitutia</taxon>
        <taxon>Opitutales</taxon>
        <taxon>Opitutaceae</taxon>
        <taxon>Synoicihabitans</taxon>
    </lineage>
</organism>
<dbReference type="PANTHER" id="PTHR36966">
    <property type="entry name" value="REP-ASSOCIATED TYROSINE TRANSPOSASE"/>
    <property type="match status" value="1"/>
</dbReference>
<dbReference type="NCBIfam" id="NF047646">
    <property type="entry name" value="REP_Tyr_transpos"/>
    <property type="match status" value="1"/>
</dbReference>
<sequence length="155" mass="18173">MSDPESEAVDLPPRRKILGHTPPAWIGSGATYFITICTIPRKLNQLAIDSTANAIFEAVTHRHEHHRWHCRLMLLMPDHLHALIAFSSTTTMKSEVAGFKRFVARHTGVTWQRDFFDHRIRDAENLQEKARYIRQNPVRAKLVKHRKDWPYIWSR</sequence>
<accession>A0AAF0CRC1</accession>
<dbReference type="PANTHER" id="PTHR36966:SF1">
    <property type="entry name" value="REP-ASSOCIATED TYROSINE TRANSPOSASE"/>
    <property type="match status" value="1"/>
</dbReference>
<reference evidence="2" key="1">
    <citation type="submission" date="2023-03" db="EMBL/GenBank/DDBJ databases">
        <title>Lomoglobus Profundus gen. nov., sp. nov., a novel member of the phylum Verrucomicrobia, isolated from deep-marine sediment of South China Sea.</title>
        <authorList>
            <person name="Ahmad T."/>
            <person name="Ishaq S.E."/>
            <person name="Wang F."/>
        </authorList>
    </citation>
    <scope>NUCLEOTIDE SEQUENCE</scope>
    <source>
        <strain evidence="2">LMO-M01</strain>
    </source>
</reference>
<dbReference type="GO" id="GO:0004803">
    <property type="term" value="F:transposase activity"/>
    <property type="evidence" value="ECO:0007669"/>
    <property type="project" value="InterPro"/>
</dbReference>
<evidence type="ECO:0000259" key="1">
    <source>
        <dbReference type="SMART" id="SM01321"/>
    </source>
</evidence>
<feature type="domain" description="Transposase IS200-like" evidence="1">
    <location>
        <begin position="27"/>
        <end position="136"/>
    </location>
</feature>
<keyword evidence="3" id="KW-1185">Reference proteome</keyword>
<dbReference type="InterPro" id="IPR002686">
    <property type="entry name" value="Transposase_17"/>
</dbReference>
<dbReference type="EMBL" id="CP119075">
    <property type="protein sequence ID" value="WED66619.1"/>
    <property type="molecule type" value="Genomic_DNA"/>
</dbReference>
<dbReference type="GO" id="GO:0006313">
    <property type="term" value="P:DNA transposition"/>
    <property type="evidence" value="ECO:0007669"/>
    <property type="project" value="InterPro"/>
</dbReference>
<evidence type="ECO:0000313" key="3">
    <source>
        <dbReference type="Proteomes" id="UP001218638"/>
    </source>
</evidence>
<dbReference type="KEGG" id="slom:PXH66_07120"/>
<dbReference type="InterPro" id="IPR036515">
    <property type="entry name" value="Transposase_17_sf"/>
</dbReference>
<dbReference type="AlphaFoldDB" id="A0AAF0CRC1"/>
<gene>
    <name evidence="2" type="ORF">PXH66_07120</name>
</gene>
<dbReference type="Gene3D" id="3.30.70.1290">
    <property type="entry name" value="Transposase IS200-like"/>
    <property type="match status" value="1"/>
</dbReference>
<dbReference type="GO" id="GO:0043565">
    <property type="term" value="F:sequence-specific DNA binding"/>
    <property type="evidence" value="ECO:0007669"/>
    <property type="project" value="TreeGrafter"/>
</dbReference>
<dbReference type="RefSeq" id="WP_330927967.1">
    <property type="nucleotide sequence ID" value="NZ_CP119075.1"/>
</dbReference>
<protein>
    <recommendedName>
        <fullName evidence="1">Transposase IS200-like domain-containing protein</fullName>
    </recommendedName>
</protein>
<dbReference type="SMART" id="SM01321">
    <property type="entry name" value="Y1_Tnp"/>
    <property type="match status" value="1"/>
</dbReference>
<evidence type="ECO:0000313" key="2">
    <source>
        <dbReference type="EMBL" id="WED66619.1"/>
    </source>
</evidence>
<dbReference type="Proteomes" id="UP001218638">
    <property type="component" value="Chromosome"/>
</dbReference>
<dbReference type="InterPro" id="IPR052715">
    <property type="entry name" value="RAYT_transposase"/>
</dbReference>